<evidence type="ECO:0000256" key="1">
    <source>
        <dbReference type="SAM" id="MobiDB-lite"/>
    </source>
</evidence>
<evidence type="ECO:0000313" key="5">
    <source>
        <dbReference type="Proteomes" id="UP000603708"/>
    </source>
</evidence>
<feature type="region of interest" description="Disordered" evidence="1">
    <location>
        <begin position="1"/>
        <end position="37"/>
    </location>
</feature>
<dbReference type="NCBIfam" id="NF041390">
    <property type="entry name" value="TadE_Rv3655c"/>
    <property type="match status" value="1"/>
</dbReference>
<feature type="compositionally biased region" description="Low complexity" evidence="1">
    <location>
        <begin position="19"/>
        <end position="37"/>
    </location>
</feature>
<evidence type="ECO:0000256" key="2">
    <source>
        <dbReference type="SAM" id="Phobius"/>
    </source>
</evidence>
<dbReference type="RefSeq" id="WP_189936234.1">
    <property type="nucleotide sequence ID" value="NZ_BNCD01000018.1"/>
</dbReference>
<dbReference type="Proteomes" id="UP000603708">
    <property type="component" value="Unassembled WGS sequence"/>
</dbReference>
<keyword evidence="2" id="KW-0812">Transmembrane</keyword>
<reference evidence="4" key="1">
    <citation type="journal article" date="2014" name="Int. J. Syst. Evol. Microbiol.">
        <title>Complete genome sequence of Corynebacterium casei LMG S-19264T (=DSM 44701T), isolated from a smear-ripened cheese.</title>
        <authorList>
            <consortium name="US DOE Joint Genome Institute (JGI-PGF)"/>
            <person name="Walter F."/>
            <person name="Albersmeier A."/>
            <person name="Kalinowski J."/>
            <person name="Ruckert C."/>
        </authorList>
    </citation>
    <scope>NUCLEOTIDE SEQUENCE</scope>
    <source>
        <strain evidence="4">JCM 5069</strain>
    </source>
</reference>
<feature type="domain" description="TadE-like" evidence="3">
    <location>
        <begin position="41"/>
        <end position="83"/>
    </location>
</feature>
<protein>
    <recommendedName>
        <fullName evidence="3">TadE-like domain-containing protein</fullName>
    </recommendedName>
</protein>
<keyword evidence="5" id="KW-1185">Reference proteome</keyword>
<proteinExistence type="predicted"/>
<gene>
    <name evidence="4" type="ORF">GCM10018793_52950</name>
</gene>
<dbReference type="InterPro" id="IPR012495">
    <property type="entry name" value="TadE-like_dom"/>
</dbReference>
<dbReference type="InterPro" id="IPR049790">
    <property type="entry name" value="Rv3655c/TadE"/>
</dbReference>
<dbReference type="EMBL" id="BNCD01000018">
    <property type="protein sequence ID" value="GHH85353.1"/>
    <property type="molecule type" value="Genomic_DNA"/>
</dbReference>
<organism evidence="4 5">
    <name type="scientific">Streptomyces sulfonofaciens</name>
    <dbReference type="NCBI Taxonomy" id="68272"/>
    <lineage>
        <taxon>Bacteria</taxon>
        <taxon>Bacillati</taxon>
        <taxon>Actinomycetota</taxon>
        <taxon>Actinomycetes</taxon>
        <taxon>Kitasatosporales</taxon>
        <taxon>Streptomycetaceae</taxon>
        <taxon>Streptomyces</taxon>
    </lineage>
</organism>
<evidence type="ECO:0000259" key="3">
    <source>
        <dbReference type="Pfam" id="PF07811"/>
    </source>
</evidence>
<sequence length="182" mass="18120">MSSSEGAEERPDRARGAQRARCGPGPRSGGRPRALRGPDGGFVTAEAAVVLPALVLFAMGLVWALLAAAAQIQCVDAARAGARVAARQDPDTAAVAAAEQAAPEGARVTLRREGDLVRVRVEADAPGLGTLALHLRQEAVALAEETATATTTGSTTTTGAIGTTATTGAIGTTATTAGRGPA</sequence>
<dbReference type="AlphaFoldDB" id="A0A919GJX8"/>
<evidence type="ECO:0000313" key="4">
    <source>
        <dbReference type="EMBL" id="GHH85353.1"/>
    </source>
</evidence>
<keyword evidence="2" id="KW-0472">Membrane</keyword>
<reference evidence="4" key="2">
    <citation type="submission" date="2020-09" db="EMBL/GenBank/DDBJ databases">
        <authorList>
            <person name="Sun Q."/>
            <person name="Ohkuma M."/>
        </authorList>
    </citation>
    <scope>NUCLEOTIDE SEQUENCE</scope>
    <source>
        <strain evidence="4">JCM 5069</strain>
    </source>
</reference>
<keyword evidence="2" id="KW-1133">Transmembrane helix</keyword>
<accession>A0A919GJX8</accession>
<name>A0A919GJX8_9ACTN</name>
<comment type="caution">
    <text evidence="4">The sequence shown here is derived from an EMBL/GenBank/DDBJ whole genome shotgun (WGS) entry which is preliminary data.</text>
</comment>
<feature type="transmembrane region" description="Helical" evidence="2">
    <location>
        <begin position="41"/>
        <end position="66"/>
    </location>
</feature>
<dbReference type="Pfam" id="PF07811">
    <property type="entry name" value="TadE"/>
    <property type="match status" value="1"/>
</dbReference>